<sequence>MILCAGEALIDMIPKPTTQGPDGFVPHNGGAVFNTAIALGRLGQPTAMLTGLSTDLFGTQLEAGLAESHVDTALCIRSPRPTTMAFVKLTDGHASYVFYDENSAGRMLTEADLPPLPDTVRALYFGGISLACEPGAEAYAALLARDHADRAVMIDPNIRPGFIRDEARYRARLGAMIARADIVKVSDEDLHWLIPEGSDLAQKAHALQAQGPSIVIVTRGAAGATAWFTEGQEVSVPAQRAEVVDTVGAGDCFNAGVLSRLAELGLLDKASLRAITPEALGEALGFGAKVAAIVVGRAGANPPWAAEIS</sequence>
<evidence type="ECO:0000256" key="3">
    <source>
        <dbReference type="ARBA" id="ARBA00022741"/>
    </source>
</evidence>
<evidence type="ECO:0000256" key="5">
    <source>
        <dbReference type="ARBA" id="ARBA00022840"/>
    </source>
</evidence>
<evidence type="ECO:0000256" key="2">
    <source>
        <dbReference type="ARBA" id="ARBA00022679"/>
    </source>
</evidence>
<dbReference type="EMBL" id="JAYWLC010000009">
    <property type="protein sequence ID" value="MER5172553.1"/>
    <property type="molecule type" value="Genomic_DNA"/>
</dbReference>
<evidence type="ECO:0000313" key="8">
    <source>
        <dbReference type="Proteomes" id="UP001438953"/>
    </source>
</evidence>
<dbReference type="PANTHER" id="PTHR43085:SF1">
    <property type="entry name" value="PSEUDOURIDINE KINASE-RELATED"/>
    <property type="match status" value="1"/>
</dbReference>
<dbReference type="InterPro" id="IPR002173">
    <property type="entry name" value="Carboh/pur_kinase_PfkB_CS"/>
</dbReference>
<dbReference type="Gene3D" id="3.40.1190.20">
    <property type="match status" value="1"/>
</dbReference>
<evidence type="ECO:0000256" key="4">
    <source>
        <dbReference type="ARBA" id="ARBA00022777"/>
    </source>
</evidence>
<accession>A0ABV1SI18</accession>
<dbReference type="InterPro" id="IPR029056">
    <property type="entry name" value="Ribokinase-like"/>
</dbReference>
<feature type="domain" description="Carbohydrate kinase PfkB" evidence="6">
    <location>
        <begin position="2"/>
        <end position="303"/>
    </location>
</feature>
<dbReference type="RefSeq" id="WP_339113010.1">
    <property type="nucleotide sequence ID" value="NZ_JAYWLC010000009.1"/>
</dbReference>
<dbReference type="SUPFAM" id="SSF53613">
    <property type="entry name" value="Ribokinase-like"/>
    <property type="match status" value="1"/>
</dbReference>
<comment type="caution">
    <text evidence="7">The sequence shown here is derived from an EMBL/GenBank/DDBJ whole genome shotgun (WGS) entry which is preliminary data.</text>
</comment>
<evidence type="ECO:0000256" key="1">
    <source>
        <dbReference type="ARBA" id="ARBA00010688"/>
    </source>
</evidence>
<evidence type="ECO:0000259" key="6">
    <source>
        <dbReference type="Pfam" id="PF00294"/>
    </source>
</evidence>
<reference evidence="7 8" key="1">
    <citation type="submission" date="2024-06" db="EMBL/GenBank/DDBJ databases">
        <title>Thioclava kandeliae sp. nov. from a rhizosphere soil sample of Kandelia candel in a mangrove.</title>
        <authorList>
            <person name="Mu T."/>
        </authorList>
    </citation>
    <scope>NUCLEOTIDE SEQUENCE [LARGE SCALE GENOMIC DNA]</scope>
    <source>
        <strain evidence="7 8">CPCC 100088</strain>
    </source>
</reference>
<dbReference type="Proteomes" id="UP001438953">
    <property type="component" value="Unassembled WGS sequence"/>
</dbReference>
<gene>
    <name evidence="7" type="ORF">VSX56_12295</name>
</gene>
<keyword evidence="5" id="KW-0067">ATP-binding</keyword>
<keyword evidence="2 7" id="KW-0808">Transferase</keyword>
<organism evidence="7 8">
    <name type="scientific">Thioclava kandeliae</name>
    <dbReference type="NCBI Taxonomy" id="3070818"/>
    <lineage>
        <taxon>Bacteria</taxon>
        <taxon>Pseudomonadati</taxon>
        <taxon>Pseudomonadota</taxon>
        <taxon>Alphaproteobacteria</taxon>
        <taxon>Rhodobacterales</taxon>
        <taxon>Paracoccaceae</taxon>
        <taxon>Thioclava</taxon>
    </lineage>
</organism>
<protein>
    <submittedName>
        <fullName evidence="7">Carbohydrate kinase</fullName>
        <ecNumber evidence="7">2.7.1.-</ecNumber>
    </submittedName>
</protein>
<evidence type="ECO:0000313" key="7">
    <source>
        <dbReference type="EMBL" id="MER5172553.1"/>
    </source>
</evidence>
<dbReference type="PROSITE" id="PS00584">
    <property type="entry name" value="PFKB_KINASES_2"/>
    <property type="match status" value="1"/>
</dbReference>
<dbReference type="PANTHER" id="PTHR43085">
    <property type="entry name" value="HEXOKINASE FAMILY MEMBER"/>
    <property type="match status" value="1"/>
</dbReference>
<dbReference type="EC" id="2.7.1.-" evidence="7"/>
<keyword evidence="3" id="KW-0547">Nucleotide-binding</keyword>
<proteinExistence type="inferred from homology"/>
<name>A0ABV1SI18_9RHOB</name>
<keyword evidence="8" id="KW-1185">Reference proteome</keyword>
<dbReference type="InterPro" id="IPR050306">
    <property type="entry name" value="PfkB_Carbo_kinase"/>
</dbReference>
<dbReference type="CDD" id="cd01167">
    <property type="entry name" value="bac_FRK"/>
    <property type="match status" value="1"/>
</dbReference>
<comment type="similarity">
    <text evidence="1">Belongs to the carbohydrate kinase PfkB family.</text>
</comment>
<keyword evidence="4 7" id="KW-0418">Kinase</keyword>
<dbReference type="Pfam" id="PF00294">
    <property type="entry name" value="PfkB"/>
    <property type="match status" value="1"/>
</dbReference>
<dbReference type="GO" id="GO:0016301">
    <property type="term" value="F:kinase activity"/>
    <property type="evidence" value="ECO:0007669"/>
    <property type="project" value="UniProtKB-KW"/>
</dbReference>
<dbReference type="InterPro" id="IPR011611">
    <property type="entry name" value="PfkB_dom"/>
</dbReference>